<dbReference type="SUPFAM" id="SSF51604">
    <property type="entry name" value="Enolase C-terminal domain-like"/>
    <property type="match status" value="1"/>
</dbReference>
<evidence type="ECO:0000313" key="4">
    <source>
        <dbReference type="EMBL" id="MBB4664063.1"/>
    </source>
</evidence>
<dbReference type="InterPro" id="IPR036849">
    <property type="entry name" value="Enolase-like_C_sf"/>
</dbReference>
<dbReference type="Pfam" id="PF13378">
    <property type="entry name" value="MR_MLE_C"/>
    <property type="match status" value="1"/>
</dbReference>
<dbReference type="InterPro" id="IPR034593">
    <property type="entry name" value="DgoD-like"/>
</dbReference>
<evidence type="ECO:0000313" key="5">
    <source>
        <dbReference type="Proteomes" id="UP000585272"/>
    </source>
</evidence>
<organism evidence="4 5">
    <name type="scientific">Conexibacter arvalis</name>
    <dbReference type="NCBI Taxonomy" id="912552"/>
    <lineage>
        <taxon>Bacteria</taxon>
        <taxon>Bacillati</taxon>
        <taxon>Actinomycetota</taxon>
        <taxon>Thermoleophilia</taxon>
        <taxon>Solirubrobacterales</taxon>
        <taxon>Conexibacteraceae</taxon>
        <taxon>Conexibacter</taxon>
    </lineage>
</organism>
<dbReference type="PROSITE" id="PS00908">
    <property type="entry name" value="MR_MLE_1"/>
    <property type="match status" value="1"/>
</dbReference>
<dbReference type="Gene3D" id="3.20.20.120">
    <property type="entry name" value="Enolase-like C-terminal domain"/>
    <property type="match status" value="1"/>
</dbReference>
<dbReference type="EMBL" id="JACHNU010000006">
    <property type="protein sequence ID" value="MBB4664063.1"/>
    <property type="molecule type" value="Genomic_DNA"/>
</dbReference>
<dbReference type="InterPro" id="IPR013341">
    <property type="entry name" value="Mandelate_racemase_N_dom"/>
</dbReference>
<dbReference type="Gene3D" id="3.30.390.10">
    <property type="entry name" value="Enolase-like, N-terminal domain"/>
    <property type="match status" value="1"/>
</dbReference>
<gene>
    <name evidence="4" type="ORF">BDZ31_003666</name>
</gene>
<dbReference type="InterPro" id="IPR013342">
    <property type="entry name" value="Mandelate_racemase_C"/>
</dbReference>
<comment type="similarity">
    <text evidence="1">Belongs to the mandelate racemase/muconate lactonizing enzyme family.</text>
</comment>
<sequence>MSREQEHRIPAVVAVEATTVTPRVDPDLVVHGARGTHGSSPFALVRVGCDDGSVGYGEISATPLWSGEDGVTAVHFVRGLLREALVGQPLAPVAALASRMDRALAGNPFTKAGVEMALWDALGRSSGLPVAALLGGPFRDAVPVKLSLSGDEEAIDVAHAAAVARGFGAFKLKVGFDPAYDARRMAHARRLVGDGAFLGMDANGGWSRGDAARAIELCAPARPAFVEQPLAADDLDGLRDLRGRGLPLLVDESVFSLGDLARVVRADAADAVAVYVGKSGGLGRAVAQAGLAAAFGLETIIGSNMEGDLGAAAQLHVACAIERLSETIPSDIAGPLYYAERYAREPVAIDGRTARLPGGPGLGVIPSAELEATFR</sequence>
<reference evidence="4 5" key="1">
    <citation type="submission" date="2020-08" db="EMBL/GenBank/DDBJ databases">
        <title>Genomic Encyclopedia of Archaeal and Bacterial Type Strains, Phase II (KMG-II): from individual species to whole genera.</title>
        <authorList>
            <person name="Goeker M."/>
        </authorList>
    </citation>
    <scope>NUCLEOTIDE SEQUENCE [LARGE SCALE GENOMIC DNA]</scope>
    <source>
        <strain evidence="4 5">DSM 23288</strain>
    </source>
</reference>
<accession>A0A840IIQ8</accession>
<evidence type="ECO:0000256" key="2">
    <source>
        <dbReference type="ARBA" id="ARBA00022723"/>
    </source>
</evidence>
<dbReference type="PANTHER" id="PTHR48080:SF3">
    <property type="entry name" value="ENOLASE SUPERFAMILY MEMBER DDB_G0284701"/>
    <property type="match status" value="1"/>
</dbReference>
<dbReference type="Pfam" id="PF02746">
    <property type="entry name" value="MR_MLE_N"/>
    <property type="match status" value="1"/>
</dbReference>
<dbReference type="SMART" id="SM00922">
    <property type="entry name" value="MR_MLE"/>
    <property type="match status" value="1"/>
</dbReference>
<dbReference type="InterPro" id="IPR029065">
    <property type="entry name" value="Enolase_C-like"/>
</dbReference>
<dbReference type="InterPro" id="IPR029017">
    <property type="entry name" value="Enolase-like_N"/>
</dbReference>
<proteinExistence type="inferred from homology"/>
<dbReference type="RefSeq" id="WP_183343787.1">
    <property type="nucleotide sequence ID" value="NZ_JACHNU010000006.1"/>
</dbReference>
<evidence type="ECO:0000256" key="1">
    <source>
        <dbReference type="ARBA" id="ARBA00008031"/>
    </source>
</evidence>
<dbReference type="SFLD" id="SFLDS00001">
    <property type="entry name" value="Enolase"/>
    <property type="match status" value="1"/>
</dbReference>
<comment type="caution">
    <text evidence="4">The sequence shown here is derived from an EMBL/GenBank/DDBJ whole genome shotgun (WGS) entry which is preliminary data.</text>
</comment>
<dbReference type="InterPro" id="IPR018110">
    <property type="entry name" value="Mandel_Rmase/mucon_lact_enz_CS"/>
</dbReference>
<dbReference type="AlphaFoldDB" id="A0A840IIQ8"/>
<keyword evidence="5" id="KW-1185">Reference proteome</keyword>
<dbReference type="SUPFAM" id="SSF54826">
    <property type="entry name" value="Enolase N-terminal domain-like"/>
    <property type="match status" value="1"/>
</dbReference>
<dbReference type="SFLD" id="SFLDG00180">
    <property type="entry name" value="muconate_cycloisomerase"/>
    <property type="match status" value="1"/>
</dbReference>
<dbReference type="Proteomes" id="UP000585272">
    <property type="component" value="Unassembled WGS sequence"/>
</dbReference>
<dbReference type="GO" id="GO:0046872">
    <property type="term" value="F:metal ion binding"/>
    <property type="evidence" value="ECO:0007669"/>
    <property type="project" value="UniProtKB-KW"/>
</dbReference>
<dbReference type="GO" id="GO:0009063">
    <property type="term" value="P:amino acid catabolic process"/>
    <property type="evidence" value="ECO:0007669"/>
    <property type="project" value="InterPro"/>
</dbReference>
<evidence type="ECO:0000259" key="3">
    <source>
        <dbReference type="SMART" id="SM00922"/>
    </source>
</evidence>
<name>A0A840IIQ8_9ACTN</name>
<dbReference type="PANTHER" id="PTHR48080">
    <property type="entry name" value="D-GALACTONATE DEHYDRATASE-RELATED"/>
    <property type="match status" value="1"/>
</dbReference>
<protein>
    <submittedName>
        <fullName evidence="4">L-alanine-DL-glutamate epimerase-like enolase superfamily enzyme</fullName>
    </submittedName>
</protein>
<keyword evidence="2" id="KW-0479">Metal-binding</keyword>
<feature type="domain" description="Mandelate racemase/muconate lactonizing enzyme C-terminal" evidence="3">
    <location>
        <begin position="151"/>
        <end position="247"/>
    </location>
</feature>